<feature type="signal peptide" evidence="1">
    <location>
        <begin position="1"/>
        <end position="24"/>
    </location>
</feature>
<evidence type="ECO:0000256" key="1">
    <source>
        <dbReference type="SAM" id="SignalP"/>
    </source>
</evidence>
<evidence type="ECO:0000313" key="2">
    <source>
        <dbReference type="EMBL" id="PTU28225.1"/>
    </source>
</evidence>
<feature type="chain" id="PRO_5015594149" description="Lipoprotein" evidence="1">
    <location>
        <begin position="25"/>
        <end position="538"/>
    </location>
</feature>
<keyword evidence="3" id="KW-1185">Reference proteome</keyword>
<dbReference type="OrthoDB" id="8692at2"/>
<dbReference type="RefSeq" id="WP_107941807.1">
    <property type="nucleotide sequence ID" value="NZ_QANS01000010.1"/>
</dbReference>
<evidence type="ECO:0008006" key="4">
    <source>
        <dbReference type="Google" id="ProtNLM"/>
    </source>
</evidence>
<dbReference type="EMBL" id="QANS01000010">
    <property type="protein sequence ID" value="PTU28225.1"/>
    <property type="molecule type" value="Genomic_DNA"/>
</dbReference>
<reference evidence="2 3" key="1">
    <citation type="submission" date="2018-04" db="EMBL/GenBank/DDBJ databases">
        <title>Novel species isolated from glacier.</title>
        <authorList>
            <person name="Liu Q."/>
            <person name="Xin Y.-H."/>
        </authorList>
    </citation>
    <scope>NUCLEOTIDE SEQUENCE [LARGE SCALE GENOMIC DNA]</scope>
    <source>
        <strain evidence="2 3">GT1R17</strain>
    </source>
</reference>
<name>A0A2T5MB41_9GAMM</name>
<accession>A0A2T5MB41</accession>
<evidence type="ECO:0000313" key="3">
    <source>
        <dbReference type="Proteomes" id="UP000244248"/>
    </source>
</evidence>
<dbReference type="AlphaFoldDB" id="A0A2T5MB41"/>
<gene>
    <name evidence="2" type="ORF">CJD38_17905</name>
</gene>
<comment type="caution">
    <text evidence="2">The sequence shown here is derived from an EMBL/GenBank/DDBJ whole genome shotgun (WGS) entry which is preliminary data.</text>
</comment>
<dbReference type="Proteomes" id="UP000244248">
    <property type="component" value="Unassembled WGS sequence"/>
</dbReference>
<keyword evidence="1" id="KW-0732">Signal</keyword>
<protein>
    <recommendedName>
        <fullName evidence="4">Lipoprotein</fullName>
    </recommendedName>
</protein>
<organism evidence="2 3">
    <name type="scientific">Stenotrophobium rhamnosiphilum</name>
    <dbReference type="NCBI Taxonomy" id="2029166"/>
    <lineage>
        <taxon>Bacteria</taxon>
        <taxon>Pseudomonadati</taxon>
        <taxon>Pseudomonadota</taxon>
        <taxon>Gammaproteobacteria</taxon>
        <taxon>Nevskiales</taxon>
        <taxon>Nevskiaceae</taxon>
        <taxon>Stenotrophobium</taxon>
    </lineage>
</organism>
<proteinExistence type="predicted"/>
<sequence>MKYLLSSTLTAVLALTLVACDRDAAYDPLALATAQGKTINNPFAVVPSQCYTKTDGVSNPCWTCHTDKNGSNALNDAHLQEEYAFSKVGMNNPWTNLFKDRSAVIASISDTDALTWVRQDNYRPLRKALRRRGNYGGWVPDFDFARGFDADGFAKDGSHWRAFRYKPFPGTFWPTNGSTDDVMIRLPRFFRANVAGVENREIYKANLAILEASLGVGANVPDSKILRRIEPIDEAAVGADINGDGKIEGRVDVMRGLPLRYVGGAAGIGVVRHFYPIGTEFLHSVRYIDPDAPSLLSTRFKELRYSVKIHWVGPDELTENYAEERNEPADTPPIFYGSAVTGVISPFGWSLQGFIEDAQGRLRLQTREEHQFCMGCHSGLGVTVDQSFGFPRKVPGSPGWGHQSLDNIPDVPQAGHVDPETLVYFRRAHGGDEFRANQEVLERYFPAGKLDEAKVRAAKDMRELITPSRERALALNKAYMALVREQDFVHGRDAVAQPATNVHTQIKNGDTKLKKNGAVYKDGTLWLEWPAPATPTAE</sequence>
<dbReference type="PROSITE" id="PS51257">
    <property type="entry name" value="PROKAR_LIPOPROTEIN"/>
    <property type="match status" value="1"/>
</dbReference>